<name>A0A084WA04_ANOSI</name>
<sequence>MNPGQSLCRLPYLGRSLCGYLRIRFLWRAPEVKHAKRKCYFKRQNESLPIPPNGSNVCRGFEPVVFGVISSERTLCVRLVSAAVGGVLR</sequence>
<evidence type="ECO:0000313" key="3">
    <source>
        <dbReference type="Proteomes" id="UP000030765"/>
    </source>
</evidence>
<dbReference type="EnsemblMetazoa" id="ASIC015027-RA">
    <property type="protein sequence ID" value="ASIC015027-PA"/>
    <property type="gene ID" value="ASIC015027"/>
</dbReference>
<keyword evidence="3" id="KW-1185">Reference proteome</keyword>
<evidence type="ECO:0000313" key="1">
    <source>
        <dbReference type="EMBL" id="KFB47048.1"/>
    </source>
</evidence>
<accession>A0A084WA04</accession>
<gene>
    <name evidence="1" type="ORF">ZHAS_00015027</name>
</gene>
<organism evidence="1">
    <name type="scientific">Anopheles sinensis</name>
    <name type="common">Mosquito</name>
    <dbReference type="NCBI Taxonomy" id="74873"/>
    <lineage>
        <taxon>Eukaryota</taxon>
        <taxon>Metazoa</taxon>
        <taxon>Ecdysozoa</taxon>
        <taxon>Arthropoda</taxon>
        <taxon>Hexapoda</taxon>
        <taxon>Insecta</taxon>
        <taxon>Pterygota</taxon>
        <taxon>Neoptera</taxon>
        <taxon>Endopterygota</taxon>
        <taxon>Diptera</taxon>
        <taxon>Nematocera</taxon>
        <taxon>Culicoidea</taxon>
        <taxon>Culicidae</taxon>
        <taxon>Anophelinae</taxon>
        <taxon>Anopheles</taxon>
    </lineage>
</organism>
<dbReference type="EMBL" id="ATLV01021985">
    <property type="status" value="NOT_ANNOTATED_CDS"/>
    <property type="molecule type" value="Genomic_DNA"/>
</dbReference>
<reference evidence="2" key="2">
    <citation type="submission" date="2020-05" db="UniProtKB">
        <authorList>
            <consortium name="EnsemblMetazoa"/>
        </authorList>
    </citation>
    <scope>IDENTIFICATION</scope>
</reference>
<evidence type="ECO:0000313" key="2">
    <source>
        <dbReference type="EnsemblMetazoa" id="ASIC015027-PA"/>
    </source>
</evidence>
<dbReference type="AlphaFoldDB" id="A0A084WA04"/>
<dbReference type="VEuPathDB" id="VectorBase:ASIC015027"/>
<reference evidence="1 3" key="1">
    <citation type="journal article" date="2014" name="BMC Genomics">
        <title>Genome sequence of Anopheles sinensis provides insight into genetics basis of mosquito competence for malaria parasites.</title>
        <authorList>
            <person name="Zhou D."/>
            <person name="Zhang D."/>
            <person name="Ding G."/>
            <person name="Shi L."/>
            <person name="Hou Q."/>
            <person name="Ye Y."/>
            <person name="Xu Y."/>
            <person name="Zhou H."/>
            <person name="Xiong C."/>
            <person name="Li S."/>
            <person name="Yu J."/>
            <person name="Hong S."/>
            <person name="Yu X."/>
            <person name="Zou P."/>
            <person name="Chen C."/>
            <person name="Chang X."/>
            <person name="Wang W."/>
            <person name="Lv Y."/>
            <person name="Sun Y."/>
            <person name="Ma L."/>
            <person name="Shen B."/>
            <person name="Zhu C."/>
        </authorList>
    </citation>
    <scope>NUCLEOTIDE SEQUENCE [LARGE SCALE GENOMIC DNA]</scope>
</reference>
<dbReference type="EMBL" id="KE525326">
    <property type="protein sequence ID" value="KFB47048.1"/>
    <property type="molecule type" value="Genomic_DNA"/>
</dbReference>
<protein>
    <submittedName>
        <fullName evidence="1">AGAP000815-PA-like protein</fullName>
    </submittedName>
</protein>
<proteinExistence type="predicted"/>
<dbReference type="Proteomes" id="UP000030765">
    <property type="component" value="Unassembled WGS sequence"/>
</dbReference>